<dbReference type="Pfam" id="PF00622">
    <property type="entry name" value="SPRY"/>
    <property type="match status" value="1"/>
</dbReference>
<dbReference type="OrthoDB" id="10266026at2759"/>
<dbReference type="STRING" id="461836.A0A0L0D1N3"/>
<name>A0A0L0D1N3_THETB</name>
<organism evidence="5 6">
    <name type="scientific">Thecamonas trahens ATCC 50062</name>
    <dbReference type="NCBI Taxonomy" id="461836"/>
    <lineage>
        <taxon>Eukaryota</taxon>
        <taxon>Apusozoa</taxon>
        <taxon>Apusomonadida</taxon>
        <taxon>Apusomonadidae</taxon>
        <taxon>Thecamonas</taxon>
    </lineage>
</organism>
<keyword evidence="2" id="KW-0539">Nucleus</keyword>
<dbReference type="GeneID" id="25560045"/>
<proteinExistence type="predicted"/>
<evidence type="ECO:0000256" key="2">
    <source>
        <dbReference type="ARBA" id="ARBA00023242"/>
    </source>
</evidence>
<dbReference type="GO" id="GO:0048188">
    <property type="term" value="C:Set1C/COMPASS complex"/>
    <property type="evidence" value="ECO:0007669"/>
    <property type="project" value="InterPro"/>
</dbReference>
<dbReference type="CDD" id="cd12872">
    <property type="entry name" value="SPRY_Ash2"/>
    <property type="match status" value="1"/>
</dbReference>
<dbReference type="eggNOG" id="KOG2626">
    <property type="taxonomic scope" value="Eukaryota"/>
</dbReference>
<evidence type="ECO:0000256" key="1">
    <source>
        <dbReference type="ARBA" id="ARBA00004123"/>
    </source>
</evidence>
<dbReference type="InterPro" id="IPR037353">
    <property type="entry name" value="ASH2"/>
</dbReference>
<keyword evidence="6" id="KW-1185">Reference proteome</keyword>
<dbReference type="InterPro" id="IPR043136">
    <property type="entry name" value="B30.2/SPRY_sf"/>
</dbReference>
<dbReference type="Proteomes" id="UP000054408">
    <property type="component" value="Unassembled WGS sequence"/>
</dbReference>
<dbReference type="EMBL" id="GL349433">
    <property type="protein sequence ID" value="KNC46111.1"/>
    <property type="molecule type" value="Genomic_DNA"/>
</dbReference>
<feature type="domain" description="SPRY" evidence="4">
    <location>
        <begin position="128"/>
        <end position="290"/>
    </location>
</feature>
<dbReference type="InterPro" id="IPR013320">
    <property type="entry name" value="ConA-like_dom_sf"/>
</dbReference>
<accession>A0A0L0D1N3</accession>
<dbReference type="PANTHER" id="PTHR10598">
    <property type="entry name" value="SET1/ASH2 HISTONE METHYLTRANSFERASE COMPLEX SUBUNIT ASH2"/>
    <property type="match status" value="1"/>
</dbReference>
<feature type="region of interest" description="Disordered" evidence="3">
    <location>
        <begin position="352"/>
        <end position="383"/>
    </location>
</feature>
<dbReference type="AlphaFoldDB" id="A0A0L0D1N3"/>
<dbReference type="SUPFAM" id="SSF49899">
    <property type="entry name" value="Concanavalin A-like lectins/glucanases"/>
    <property type="match status" value="1"/>
</dbReference>
<feature type="region of interest" description="Disordered" evidence="3">
    <location>
        <begin position="1"/>
        <end position="64"/>
    </location>
</feature>
<reference evidence="5 6" key="1">
    <citation type="submission" date="2010-05" db="EMBL/GenBank/DDBJ databases">
        <title>The Genome Sequence of Thecamonas trahens ATCC 50062.</title>
        <authorList>
            <consortium name="The Broad Institute Genome Sequencing Platform"/>
            <person name="Russ C."/>
            <person name="Cuomo C."/>
            <person name="Shea T."/>
            <person name="Young S.K."/>
            <person name="Zeng Q."/>
            <person name="Koehrsen M."/>
            <person name="Haas B."/>
            <person name="Borodovsky M."/>
            <person name="Guigo R."/>
            <person name="Alvarado L."/>
            <person name="Berlin A."/>
            <person name="Bochicchio J."/>
            <person name="Borenstein D."/>
            <person name="Chapman S."/>
            <person name="Chen Z."/>
            <person name="Freedman E."/>
            <person name="Gellesch M."/>
            <person name="Goldberg J."/>
            <person name="Griggs A."/>
            <person name="Gujja S."/>
            <person name="Heilman E."/>
            <person name="Heiman D."/>
            <person name="Hepburn T."/>
            <person name="Howarth C."/>
            <person name="Jen D."/>
            <person name="Larson L."/>
            <person name="Mehta T."/>
            <person name="Park D."/>
            <person name="Pearson M."/>
            <person name="Roberts A."/>
            <person name="Saif S."/>
            <person name="Shenoy N."/>
            <person name="Sisk P."/>
            <person name="Stolte C."/>
            <person name="Sykes S."/>
            <person name="Thomson T."/>
            <person name="Walk T."/>
            <person name="White J."/>
            <person name="Yandava C."/>
            <person name="Burger G."/>
            <person name="Gray M.W."/>
            <person name="Holland P.W.H."/>
            <person name="King N."/>
            <person name="Lang F.B.F."/>
            <person name="Roger A.J."/>
            <person name="Ruiz-Trillo I."/>
            <person name="Lander E."/>
            <person name="Nusbaum C."/>
        </authorList>
    </citation>
    <scope>NUCLEOTIDE SEQUENCE [LARGE SCALE GENOMIC DNA]</scope>
    <source>
        <strain evidence="5 6">ATCC 50062</strain>
    </source>
</reference>
<dbReference type="GO" id="GO:0000976">
    <property type="term" value="F:transcription cis-regulatory region binding"/>
    <property type="evidence" value="ECO:0007669"/>
    <property type="project" value="TreeGrafter"/>
</dbReference>
<comment type="subcellular location">
    <subcellularLocation>
        <location evidence="1">Nucleus</location>
    </subcellularLocation>
</comment>
<evidence type="ECO:0000313" key="5">
    <source>
        <dbReference type="EMBL" id="KNC46111.1"/>
    </source>
</evidence>
<dbReference type="SMART" id="SM00449">
    <property type="entry name" value="SPRY"/>
    <property type="match status" value="1"/>
</dbReference>
<protein>
    <recommendedName>
        <fullName evidence="4">SPRY domain-containing protein</fullName>
    </recommendedName>
</protein>
<sequence length="383" mass="39995">MGLPAGASGQGKTEQSAAGGAMVEEGVPVRGGMTGEGGAAAPRRADGGSGEGGGEGGEGPAGAAAKANEPYEWIIPMLVVEPNPHGPVAIDTAKRKTAGQIKVEGEAKCAAWCRLGYRLARATHGVAKGSWYCELAVLEPKAEHVREAPHHPGVRVGWANHRAEINAPVGYDRFGYAVRSRDGAKFNKARGEAYGKPFGPGDVVGLAIHLPEDSKPYEPPEVRELRVRSWTAPKMPKPREPEPHPASYIEYFLNGVSLGKAFTDVLSTTYYPAVSLYMGASAEFRFHPNAFSHTPPAGFAPLSELETVRPPTPEPEPEPAVTDAGAPVAMDATAPAEGGDVDVAVPAKKQKLLDESGAVTATTTATAPGHDDESGLAVMETTQ</sequence>
<dbReference type="RefSeq" id="XP_013763088.1">
    <property type="nucleotide sequence ID" value="XM_013907634.1"/>
</dbReference>
<dbReference type="Gene3D" id="2.60.120.920">
    <property type="match status" value="1"/>
</dbReference>
<evidence type="ECO:0000259" key="4">
    <source>
        <dbReference type="SMART" id="SM00449"/>
    </source>
</evidence>
<dbReference type="InterPro" id="IPR003877">
    <property type="entry name" value="SPRY_dom"/>
</dbReference>
<dbReference type="PANTHER" id="PTHR10598:SF0">
    <property type="entry name" value="SET1_ASH2 HISTONE METHYLTRANSFERASE COMPLEX SUBUNIT ASH2"/>
    <property type="match status" value="1"/>
</dbReference>
<feature type="compositionally biased region" description="Gly residues" evidence="3">
    <location>
        <begin position="47"/>
        <end position="60"/>
    </location>
</feature>
<evidence type="ECO:0000256" key="3">
    <source>
        <dbReference type="SAM" id="MobiDB-lite"/>
    </source>
</evidence>
<gene>
    <name evidence="5" type="ORF">AMSG_00229</name>
</gene>
<evidence type="ECO:0000313" key="6">
    <source>
        <dbReference type="Proteomes" id="UP000054408"/>
    </source>
</evidence>